<dbReference type="AlphaFoldDB" id="A0AAV9CLF5"/>
<gene>
    <name evidence="1" type="ORF">QJS10_CPB18g01117</name>
</gene>
<reference evidence="1" key="2">
    <citation type="submission" date="2023-06" db="EMBL/GenBank/DDBJ databases">
        <authorList>
            <person name="Ma L."/>
            <person name="Liu K.-W."/>
            <person name="Li Z."/>
            <person name="Hsiao Y.-Y."/>
            <person name="Qi Y."/>
            <person name="Fu T."/>
            <person name="Tang G."/>
            <person name="Zhang D."/>
            <person name="Sun W.-H."/>
            <person name="Liu D.-K."/>
            <person name="Li Y."/>
            <person name="Chen G.-Z."/>
            <person name="Liu X.-D."/>
            <person name="Liao X.-Y."/>
            <person name="Jiang Y.-T."/>
            <person name="Yu X."/>
            <person name="Hao Y."/>
            <person name="Huang J."/>
            <person name="Zhao X.-W."/>
            <person name="Ke S."/>
            <person name="Chen Y.-Y."/>
            <person name="Wu W.-L."/>
            <person name="Hsu J.-L."/>
            <person name="Lin Y.-F."/>
            <person name="Huang M.-D."/>
            <person name="Li C.-Y."/>
            <person name="Huang L."/>
            <person name="Wang Z.-W."/>
            <person name="Zhao X."/>
            <person name="Zhong W.-Y."/>
            <person name="Peng D.-H."/>
            <person name="Ahmad S."/>
            <person name="Lan S."/>
            <person name="Zhang J.-S."/>
            <person name="Tsai W.-C."/>
            <person name="Van De Peer Y."/>
            <person name="Liu Z.-J."/>
        </authorList>
    </citation>
    <scope>NUCLEOTIDE SEQUENCE</scope>
    <source>
        <strain evidence="1">CP</strain>
        <tissue evidence="1">Leaves</tissue>
    </source>
</reference>
<accession>A0AAV9CLF5</accession>
<comment type="caution">
    <text evidence="1">The sequence shown here is derived from an EMBL/GenBank/DDBJ whole genome shotgun (WGS) entry which is preliminary data.</text>
</comment>
<protein>
    <submittedName>
        <fullName evidence="1">Uncharacterized protein</fullName>
    </submittedName>
</protein>
<evidence type="ECO:0000313" key="1">
    <source>
        <dbReference type="EMBL" id="KAK1289766.1"/>
    </source>
</evidence>
<dbReference type="Proteomes" id="UP001180020">
    <property type="component" value="Unassembled WGS sequence"/>
</dbReference>
<name>A0AAV9CLF5_ACOCL</name>
<dbReference type="EMBL" id="JAUJYO010000018">
    <property type="protein sequence ID" value="KAK1289766.1"/>
    <property type="molecule type" value="Genomic_DNA"/>
</dbReference>
<sequence>MAYGRVKGHRMLLWPCAGIDKKPTHGLKPEPDLVLRVFSGKLVLSLTDKEILREGNNTKLEILGNFFSIEDLRDLFSLHANVSSCNTMKNAFLTKLATEEGDECVEGRRDRARFGGIGFKRVRQIHDGHC</sequence>
<proteinExistence type="predicted"/>
<reference evidence="1" key="1">
    <citation type="journal article" date="2023" name="Nat. Commun.">
        <title>Diploid and tetraploid genomes of Acorus and the evolution of monocots.</title>
        <authorList>
            <person name="Ma L."/>
            <person name="Liu K.W."/>
            <person name="Li Z."/>
            <person name="Hsiao Y.Y."/>
            <person name="Qi Y."/>
            <person name="Fu T."/>
            <person name="Tang G.D."/>
            <person name="Zhang D."/>
            <person name="Sun W.H."/>
            <person name="Liu D.K."/>
            <person name="Li Y."/>
            <person name="Chen G.Z."/>
            <person name="Liu X.D."/>
            <person name="Liao X.Y."/>
            <person name="Jiang Y.T."/>
            <person name="Yu X."/>
            <person name="Hao Y."/>
            <person name="Huang J."/>
            <person name="Zhao X.W."/>
            <person name="Ke S."/>
            <person name="Chen Y.Y."/>
            <person name="Wu W.L."/>
            <person name="Hsu J.L."/>
            <person name="Lin Y.F."/>
            <person name="Huang M.D."/>
            <person name="Li C.Y."/>
            <person name="Huang L."/>
            <person name="Wang Z.W."/>
            <person name="Zhao X."/>
            <person name="Zhong W.Y."/>
            <person name="Peng D.H."/>
            <person name="Ahmad S."/>
            <person name="Lan S."/>
            <person name="Zhang J.S."/>
            <person name="Tsai W.C."/>
            <person name="Van de Peer Y."/>
            <person name="Liu Z.J."/>
        </authorList>
    </citation>
    <scope>NUCLEOTIDE SEQUENCE</scope>
    <source>
        <strain evidence="1">CP</strain>
    </source>
</reference>
<evidence type="ECO:0000313" key="2">
    <source>
        <dbReference type="Proteomes" id="UP001180020"/>
    </source>
</evidence>
<keyword evidence="2" id="KW-1185">Reference proteome</keyword>
<organism evidence="1 2">
    <name type="scientific">Acorus calamus</name>
    <name type="common">Sweet flag</name>
    <dbReference type="NCBI Taxonomy" id="4465"/>
    <lineage>
        <taxon>Eukaryota</taxon>
        <taxon>Viridiplantae</taxon>
        <taxon>Streptophyta</taxon>
        <taxon>Embryophyta</taxon>
        <taxon>Tracheophyta</taxon>
        <taxon>Spermatophyta</taxon>
        <taxon>Magnoliopsida</taxon>
        <taxon>Liliopsida</taxon>
        <taxon>Acoraceae</taxon>
        <taxon>Acorus</taxon>
    </lineage>
</organism>